<accession>D8LIE8</accession>
<organism evidence="1 2">
    <name type="scientific">Ectocarpus siliculosus</name>
    <name type="common">Brown alga</name>
    <name type="synonym">Conferva siliculosa</name>
    <dbReference type="NCBI Taxonomy" id="2880"/>
    <lineage>
        <taxon>Eukaryota</taxon>
        <taxon>Sar</taxon>
        <taxon>Stramenopiles</taxon>
        <taxon>Ochrophyta</taxon>
        <taxon>PX clade</taxon>
        <taxon>Phaeophyceae</taxon>
        <taxon>Ectocarpales</taxon>
        <taxon>Ectocarpaceae</taxon>
        <taxon>Ectocarpus</taxon>
    </lineage>
</organism>
<name>D8LIE8_ECTSI</name>
<evidence type="ECO:0000313" key="1">
    <source>
        <dbReference type="EMBL" id="CBN79987.1"/>
    </source>
</evidence>
<sequence>MVDKAHVAAERRTVVVDTAPPLEDVLSRAYTERPFDLDSFLAYAKKNFFAENLTFLEEVSGSRWCSLRTPCHPGSTRTVHNRLAHLSRG</sequence>
<evidence type="ECO:0000313" key="2">
    <source>
        <dbReference type="Proteomes" id="UP000002630"/>
    </source>
</evidence>
<dbReference type="Proteomes" id="UP000002630">
    <property type="component" value="Unassembled WGS sequence"/>
</dbReference>
<keyword evidence="2" id="KW-1185">Reference proteome</keyword>
<dbReference type="AlphaFoldDB" id="D8LIE8"/>
<gene>
    <name evidence="1" type="ORF">Esi_0022_0072</name>
</gene>
<dbReference type="InParanoid" id="D8LIE8"/>
<protein>
    <submittedName>
        <fullName evidence="1">Uncharacterized protein</fullName>
    </submittedName>
</protein>
<proteinExistence type="predicted"/>
<dbReference type="EMBL" id="FN649760">
    <property type="protein sequence ID" value="CBN79987.1"/>
    <property type="molecule type" value="Genomic_DNA"/>
</dbReference>
<reference evidence="1 2" key="1">
    <citation type="journal article" date="2010" name="Nature">
        <title>The Ectocarpus genome and the independent evolution of multicellularity in brown algae.</title>
        <authorList>
            <person name="Cock J.M."/>
            <person name="Sterck L."/>
            <person name="Rouze P."/>
            <person name="Scornet D."/>
            <person name="Allen A.E."/>
            <person name="Amoutzias G."/>
            <person name="Anthouard V."/>
            <person name="Artiguenave F."/>
            <person name="Aury J.M."/>
            <person name="Badger J.H."/>
            <person name="Beszteri B."/>
            <person name="Billiau K."/>
            <person name="Bonnet E."/>
            <person name="Bothwell J.H."/>
            <person name="Bowler C."/>
            <person name="Boyen C."/>
            <person name="Brownlee C."/>
            <person name="Carrano C.J."/>
            <person name="Charrier B."/>
            <person name="Cho G.Y."/>
            <person name="Coelho S.M."/>
            <person name="Collen J."/>
            <person name="Corre E."/>
            <person name="Da Silva C."/>
            <person name="Delage L."/>
            <person name="Delaroque N."/>
            <person name="Dittami S.M."/>
            <person name="Doulbeau S."/>
            <person name="Elias M."/>
            <person name="Farnham G."/>
            <person name="Gachon C.M."/>
            <person name="Gschloessl B."/>
            <person name="Heesch S."/>
            <person name="Jabbari K."/>
            <person name="Jubin C."/>
            <person name="Kawai H."/>
            <person name="Kimura K."/>
            <person name="Kloareg B."/>
            <person name="Kupper F.C."/>
            <person name="Lang D."/>
            <person name="Le Bail A."/>
            <person name="Leblanc C."/>
            <person name="Lerouge P."/>
            <person name="Lohr M."/>
            <person name="Lopez P.J."/>
            <person name="Martens C."/>
            <person name="Maumus F."/>
            <person name="Michel G."/>
            <person name="Miranda-Saavedra D."/>
            <person name="Morales J."/>
            <person name="Moreau H."/>
            <person name="Motomura T."/>
            <person name="Nagasato C."/>
            <person name="Napoli C.A."/>
            <person name="Nelson D.R."/>
            <person name="Nyvall-Collen P."/>
            <person name="Peters A.F."/>
            <person name="Pommier C."/>
            <person name="Potin P."/>
            <person name="Poulain J."/>
            <person name="Quesneville H."/>
            <person name="Read B."/>
            <person name="Rensing S.A."/>
            <person name="Ritter A."/>
            <person name="Rousvoal S."/>
            <person name="Samanta M."/>
            <person name="Samson G."/>
            <person name="Schroeder D.C."/>
            <person name="Segurens B."/>
            <person name="Strittmatter M."/>
            <person name="Tonon T."/>
            <person name="Tregear J.W."/>
            <person name="Valentin K."/>
            <person name="von Dassow P."/>
            <person name="Yamagishi T."/>
            <person name="Van de Peer Y."/>
            <person name="Wincker P."/>
        </authorList>
    </citation>
    <scope>NUCLEOTIDE SEQUENCE [LARGE SCALE GENOMIC DNA]</scope>
    <source>
        <strain evidence="2">Ec32 / CCAP1310/4</strain>
    </source>
</reference>